<dbReference type="EMBL" id="MK473654">
    <property type="protein sequence ID" value="QFF90580.1"/>
    <property type="molecule type" value="Genomic_DNA"/>
</dbReference>
<evidence type="ECO:0000313" key="1">
    <source>
        <dbReference type="EMBL" id="QFF90580.1"/>
    </source>
</evidence>
<accession>A0A5P5X5S5</accession>
<sequence length="45" mass="5252">MCSVYQDCFFERLVAKVRLKKNSYINKPNESGISEQWLTRNAAGR</sequence>
<reference evidence="1" key="1">
    <citation type="journal article" date="2019" name="Int. J. Food Microbiol.">
        <title>Developing a novel molecular serotyping system based on capsular polysaccharide synthesis gene clusters of Vibrio parahaemolyticus.</title>
        <authorList>
            <person name="Pang Y."/>
            <person name="Guo X."/>
            <person name="Tian X."/>
            <person name="Liu F."/>
            <person name="Wang L."/>
            <person name="Wu J."/>
            <person name="Zhang S."/>
            <person name="Li S."/>
            <person name="Liu B."/>
        </authorList>
    </citation>
    <scope>NUCLEOTIDE SEQUENCE</scope>
    <source>
        <strain evidence="1">G2865</strain>
    </source>
</reference>
<dbReference type="AlphaFoldDB" id="A0A5P5X5S5"/>
<organism evidence="1">
    <name type="scientific">Vibrio parahaemolyticus</name>
    <dbReference type="NCBI Taxonomy" id="670"/>
    <lineage>
        <taxon>Bacteria</taxon>
        <taxon>Pseudomonadati</taxon>
        <taxon>Pseudomonadota</taxon>
        <taxon>Gammaproteobacteria</taxon>
        <taxon>Vibrionales</taxon>
        <taxon>Vibrionaceae</taxon>
        <taxon>Vibrio</taxon>
    </lineage>
</organism>
<protein>
    <submittedName>
        <fullName evidence="1">Uncharacterized protein</fullName>
    </submittedName>
</protein>
<proteinExistence type="predicted"/>
<name>A0A5P5X5S5_VIBPH</name>